<organism evidence="6 7">
    <name type="scientific">Streblomastix strix</name>
    <dbReference type="NCBI Taxonomy" id="222440"/>
    <lineage>
        <taxon>Eukaryota</taxon>
        <taxon>Metamonada</taxon>
        <taxon>Preaxostyla</taxon>
        <taxon>Oxymonadida</taxon>
        <taxon>Streblomastigidae</taxon>
        <taxon>Streblomastix</taxon>
    </lineage>
</organism>
<reference evidence="6 7" key="1">
    <citation type="submission" date="2019-03" db="EMBL/GenBank/DDBJ databases">
        <title>Single cell metagenomics reveals metabolic interactions within the superorganism composed of flagellate Streblomastix strix and complex community of Bacteroidetes bacteria on its surface.</title>
        <authorList>
            <person name="Treitli S.C."/>
            <person name="Kolisko M."/>
            <person name="Husnik F."/>
            <person name="Keeling P."/>
            <person name="Hampl V."/>
        </authorList>
    </citation>
    <scope>NUCLEOTIDE SEQUENCE [LARGE SCALE GENOMIC DNA]</scope>
    <source>
        <strain evidence="6">ST1C</strain>
    </source>
</reference>
<dbReference type="GO" id="GO:0022625">
    <property type="term" value="C:cytosolic large ribosomal subunit"/>
    <property type="evidence" value="ECO:0007669"/>
    <property type="project" value="TreeGrafter"/>
</dbReference>
<dbReference type="InterPro" id="IPR056366">
    <property type="entry name" value="Ribosomal_eL24"/>
</dbReference>
<gene>
    <name evidence="6" type="ORF">EZS28_004719</name>
</gene>
<dbReference type="PANTHER" id="PTHR10792">
    <property type="entry name" value="60S RIBOSOMAL PROTEIN L24"/>
    <property type="match status" value="1"/>
</dbReference>
<evidence type="ECO:0000313" key="6">
    <source>
        <dbReference type="EMBL" id="KAA6399751.1"/>
    </source>
</evidence>
<dbReference type="EMBL" id="SNRW01000688">
    <property type="protein sequence ID" value="KAA6399751.1"/>
    <property type="molecule type" value="Genomic_DNA"/>
</dbReference>
<dbReference type="Proteomes" id="UP000324800">
    <property type="component" value="Unassembled WGS sequence"/>
</dbReference>
<evidence type="ECO:0000256" key="2">
    <source>
        <dbReference type="ARBA" id="ARBA00022980"/>
    </source>
</evidence>
<dbReference type="GO" id="GO:0003735">
    <property type="term" value="F:structural constituent of ribosome"/>
    <property type="evidence" value="ECO:0007669"/>
    <property type="project" value="InterPro"/>
</dbReference>
<dbReference type="AlphaFoldDB" id="A0A5J4WY20"/>
<protein>
    <submittedName>
        <fullName evidence="6">Putative ribosomal protein L24</fullName>
    </submittedName>
</protein>
<evidence type="ECO:0000313" key="7">
    <source>
        <dbReference type="Proteomes" id="UP000324800"/>
    </source>
</evidence>
<dbReference type="PANTHER" id="PTHR10792:SF1">
    <property type="entry name" value="RIBOSOMAL PROTEIN L24"/>
    <property type="match status" value="1"/>
</dbReference>
<dbReference type="OrthoDB" id="1727108at2759"/>
<proteinExistence type="inferred from homology"/>
<feature type="domain" description="Large ribosomal subunit protein eL24-related N-terminal" evidence="5">
    <location>
        <begin position="19"/>
        <end position="82"/>
    </location>
</feature>
<dbReference type="GO" id="GO:0003729">
    <property type="term" value="F:mRNA binding"/>
    <property type="evidence" value="ECO:0007669"/>
    <property type="project" value="TreeGrafter"/>
</dbReference>
<comment type="caution">
    <text evidence="6">The sequence shown here is derived from an EMBL/GenBank/DDBJ whole genome shotgun (WGS) entry which is preliminary data.</text>
</comment>
<evidence type="ECO:0000256" key="4">
    <source>
        <dbReference type="SAM" id="MobiDB-lite"/>
    </source>
</evidence>
<sequence>MGAANNNPIQNLGLHTRAMRTERCTFSWRKIYPGHGIRFVRGDSRLFHFSGSKARRCYQIKRSSRNTVWTGEWRKAHKKDTATHLKKRVRKRAVRFQRDIVGMTLEDLRKARAGKVIEKTTDAEAAQKKELKERQKKQTEQQRKQKKQEKKGVFQKNVAPKGR</sequence>
<keyword evidence="2 6" id="KW-0689">Ribosomal protein</keyword>
<dbReference type="Gene3D" id="6.10.250.1270">
    <property type="match status" value="1"/>
</dbReference>
<accession>A0A5J4WY20</accession>
<feature type="region of interest" description="Disordered" evidence="4">
    <location>
        <begin position="119"/>
        <end position="163"/>
    </location>
</feature>
<feature type="compositionally biased region" description="Basic and acidic residues" evidence="4">
    <location>
        <begin position="119"/>
        <end position="143"/>
    </location>
</feature>
<evidence type="ECO:0000259" key="5">
    <source>
        <dbReference type="Pfam" id="PF01246"/>
    </source>
</evidence>
<dbReference type="InterPro" id="IPR038630">
    <property type="entry name" value="L24e/L24_sf"/>
</dbReference>
<name>A0A5J4WY20_9EUKA</name>
<dbReference type="Pfam" id="PF01246">
    <property type="entry name" value="Ribosomal_L24e"/>
    <property type="match status" value="1"/>
</dbReference>
<dbReference type="SUPFAM" id="SSF57716">
    <property type="entry name" value="Glucocorticoid receptor-like (DNA-binding domain)"/>
    <property type="match status" value="1"/>
</dbReference>
<comment type="similarity">
    <text evidence="1">Belongs to the eukaryotic ribosomal protein eL24 family.</text>
</comment>
<keyword evidence="3" id="KW-0687">Ribonucleoprotein</keyword>
<dbReference type="InterPro" id="IPR000988">
    <property type="entry name" value="Ribosomal_eL24-rel_N"/>
</dbReference>
<dbReference type="Gene3D" id="2.30.170.20">
    <property type="entry name" value="Ribosomal protein L24e"/>
    <property type="match status" value="1"/>
</dbReference>
<evidence type="ECO:0000256" key="1">
    <source>
        <dbReference type="ARBA" id="ARBA00005647"/>
    </source>
</evidence>
<evidence type="ECO:0000256" key="3">
    <source>
        <dbReference type="ARBA" id="ARBA00023274"/>
    </source>
</evidence>
<dbReference type="GO" id="GO:0002181">
    <property type="term" value="P:cytoplasmic translation"/>
    <property type="evidence" value="ECO:0007669"/>
    <property type="project" value="TreeGrafter"/>
</dbReference>
<dbReference type="CDD" id="cd00472">
    <property type="entry name" value="Ribosomal_L24e_L24"/>
    <property type="match status" value="1"/>
</dbReference>